<sequence>MASEGVAHKALIKNSSKFKESGLDPKKLASVLYKKELITPEAYAKTTDTNSTASDEEKLEILYNNIDENTLVEDGYFDRFINCLMNDIKDERCTAVAQSIKSSYEDMVAQRKDIAVGVKHRLSDAAKYVKKKAAQAHEGVRAFSYAVGDIIAKDKVEGSFEEDSDLHDTQNEEDESQKEEVVKSEDESSDAYRCLYCSKTINQEEEPVHRACLPNYPLCIRCLQNGKKDSSYYCEQCLEYEQVSICHYCSGETNGIPVHFSCLENYPWCLRCMTQKREGAKYLCKECKPENIEVNVCLHCLEPVNPEEEPVHKDCLPNYPLCIQCLTNQRSDTSNYCAHCLVYDQVSICYHCSGPTNGSPVHFLCLKHYAWCLRCLSQ</sequence>
<dbReference type="InParanoid" id="A0A1X7ULS1"/>
<feature type="compositionally biased region" description="Acidic residues" evidence="1">
    <location>
        <begin position="161"/>
        <end position="177"/>
    </location>
</feature>
<feature type="region of interest" description="Disordered" evidence="1">
    <location>
        <begin position="161"/>
        <end position="185"/>
    </location>
</feature>
<accession>A0A1X7ULS1</accession>
<evidence type="ECO:0000256" key="1">
    <source>
        <dbReference type="SAM" id="MobiDB-lite"/>
    </source>
</evidence>
<proteinExistence type="predicted"/>
<evidence type="ECO:0000313" key="2">
    <source>
        <dbReference type="EnsemblMetazoa" id="Aqu2.1.28372_001"/>
    </source>
</evidence>
<reference evidence="2" key="1">
    <citation type="submission" date="2017-05" db="UniProtKB">
        <authorList>
            <consortium name="EnsemblMetazoa"/>
        </authorList>
    </citation>
    <scope>IDENTIFICATION</scope>
</reference>
<name>A0A1X7ULS1_AMPQE</name>
<dbReference type="EnsemblMetazoa" id="Aqu2.1.28372_001">
    <property type="protein sequence ID" value="Aqu2.1.28372_001"/>
    <property type="gene ID" value="Aqu2.1.28372"/>
</dbReference>
<protein>
    <submittedName>
        <fullName evidence="2">Uncharacterized protein</fullName>
    </submittedName>
</protein>
<dbReference type="AlphaFoldDB" id="A0A1X7ULS1"/>
<organism evidence="2">
    <name type="scientific">Amphimedon queenslandica</name>
    <name type="common">Sponge</name>
    <dbReference type="NCBI Taxonomy" id="400682"/>
    <lineage>
        <taxon>Eukaryota</taxon>
        <taxon>Metazoa</taxon>
        <taxon>Porifera</taxon>
        <taxon>Demospongiae</taxon>
        <taxon>Heteroscleromorpha</taxon>
        <taxon>Haplosclerida</taxon>
        <taxon>Niphatidae</taxon>
        <taxon>Amphimedon</taxon>
    </lineage>
</organism>